<evidence type="ECO:0000259" key="13">
    <source>
        <dbReference type="Pfam" id="PF02769"/>
    </source>
</evidence>
<evidence type="ECO:0000313" key="15">
    <source>
        <dbReference type="Proteomes" id="UP000604381"/>
    </source>
</evidence>
<keyword evidence="5 14" id="KW-0436">Ligase</keyword>
<dbReference type="InterPro" id="IPR004733">
    <property type="entry name" value="PurM_cligase"/>
</dbReference>
<evidence type="ECO:0000256" key="10">
    <source>
        <dbReference type="ARBA" id="ARBA00033093"/>
    </source>
</evidence>
<feature type="domain" description="PurM-like C-terminal" evidence="13">
    <location>
        <begin position="170"/>
        <end position="336"/>
    </location>
</feature>
<dbReference type="GO" id="GO:0005524">
    <property type="term" value="F:ATP binding"/>
    <property type="evidence" value="ECO:0007669"/>
    <property type="project" value="UniProtKB-KW"/>
</dbReference>
<gene>
    <name evidence="14" type="primary">purM</name>
    <name evidence="14" type="ORF">ISN26_01040</name>
</gene>
<evidence type="ECO:0000256" key="5">
    <source>
        <dbReference type="ARBA" id="ARBA00022598"/>
    </source>
</evidence>
<keyword evidence="15" id="KW-1185">Reference proteome</keyword>
<dbReference type="EC" id="6.3.3.1" evidence="3"/>
<evidence type="ECO:0000256" key="2">
    <source>
        <dbReference type="ARBA" id="ARBA00010280"/>
    </source>
</evidence>
<comment type="similarity">
    <text evidence="2">Belongs to the AIR synthase family.</text>
</comment>
<name>A0A930XW35_9GAMM</name>
<dbReference type="Gene3D" id="3.90.650.10">
    <property type="entry name" value="PurM-like C-terminal domain"/>
    <property type="match status" value="1"/>
</dbReference>
<dbReference type="PANTHER" id="PTHR10520:SF12">
    <property type="entry name" value="TRIFUNCTIONAL PURINE BIOSYNTHETIC PROTEIN ADENOSINE-3"/>
    <property type="match status" value="1"/>
</dbReference>
<sequence>MAKTEQAARRYRVAGVDEQAAARLARHAMRAAKGQDPAGYAATVPLPAGKGLLLAAGCDGAGSKPLLLRAHGRLEVAGWDLVAACVNDLACAGAKPWLFFDALSCHRLDAAEGKQILRGITAACKAAGCSLAGGEIAQLPEQLRPGAWDLTGFALGLAEKKERLPRRGIRAGDVLLGLPAEHPHANGYSLVRRILRRRPQALRTRVGGRSLKSILLAPTPLYVPLLARLLQSADGKALRAAMHVTGGGLRAAAARGLPAGLGARIETGSWETPPVYGWLAQAGRVSEAEMLEVFNCGVGMVCCAAAAGADALRRRLRRLGCEARVIGTVKKGAGVEFV</sequence>
<evidence type="ECO:0000256" key="6">
    <source>
        <dbReference type="ARBA" id="ARBA00022741"/>
    </source>
</evidence>
<evidence type="ECO:0000256" key="3">
    <source>
        <dbReference type="ARBA" id="ARBA00013047"/>
    </source>
</evidence>
<keyword evidence="6" id="KW-0547">Nucleotide-binding</keyword>
<dbReference type="InterPro" id="IPR036921">
    <property type="entry name" value="PurM-like_N_sf"/>
</dbReference>
<dbReference type="Pfam" id="PF02769">
    <property type="entry name" value="AIRS_C"/>
    <property type="match status" value="1"/>
</dbReference>
<evidence type="ECO:0000256" key="4">
    <source>
        <dbReference type="ARBA" id="ARBA00020367"/>
    </source>
</evidence>
<evidence type="ECO:0000256" key="1">
    <source>
        <dbReference type="ARBA" id="ARBA00004686"/>
    </source>
</evidence>
<reference evidence="14" key="1">
    <citation type="submission" date="2020-10" db="EMBL/GenBank/DDBJ databases">
        <title>An improved Amphimedon queenslandica hologenome assembly reveals how three proteobacterial symbionts can extend the metabolic phenotypic of their marine sponge host.</title>
        <authorList>
            <person name="Degnan B."/>
            <person name="Degnan S."/>
            <person name="Xiang X."/>
        </authorList>
    </citation>
    <scope>NUCLEOTIDE SEQUENCE</scope>
    <source>
        <strain evidence="14">AqS2</strain>
    </source>
</reference>
<evidence type="ECO:0000259" key="12">
    <source>
        <dbReference type="Pfam" id="PF00586"/>
    </source>
</evidence>
<dbReference type="Proteomes" id="UP000604381">
    <property type="component" value="Unassembled WGS sequence"/>
</dbReference>
<evidence type="ECO:0000256" key="9">
    <source>
        <dbReference type="ARBA" id="ARBA00032931"/>
    </source>
</evidence>
<dbReference type="InterPro" id="IPR016188">
    <property type="entry name" value="PurM-like_N"/>
</dbReference>
<dbReference type="Pfam" id="PF00586">
    <property type="entry name" value="AIRS"/>
    <property type="match status" value="1"/>
</dbReference>
<evidence type="ECO:0000313" key="14">
    <source>
        <dbReference type="EMBL" id="MBF2734677.1"/>
    </source>
</evidence>
<dbReference type="EMBL" id="JADHEI010000013">
    <property type="protein sequence ID" value="MBF2734677.1"/>
    <property type="molecule type" value="Genomic_DNA"/>
</dbReference>
<dbReference type="AlphaFoldDB" id="A0A930XW35"/>
<keyword evidence="7" id="KW-0067">ATP-binding</keyword>
<evidence type="ECO:0000256" key="8">
    <source>
        <dbReference type="ARBA" id="ARBA00031908"/>
    </source>
</evidence>
<dbReference type="SUPFAM" id="SSF55326">
    <property type="entry name" value="PurM N-terminal domain-like"/>
    <property type="match status" value="1"/>
</dbReference>
<feature type="domain" description="PurM-like N-terminal" evidence="12">
    <location>
        <begin position="49"/>
        <end position="157"/>
    </location>
</feature>
<dbReference type="GO" id="GO:0004637">
    <property type="term" value="F:phosphoribosylamine-glycine ligase activity"/>
    <property type="evidence" value="ECO:0007669"/>
    <property type="project" value="TreeGrafter"/>
</dbReference>
<dbReference type="CDD" id="cd02196">
    <property type="entry name" value="PurM"/>
    <property type="match status" value="1"/>
</dbReference>
<accession>A0A930XW35</accession>
<protein>
    <recommendedName>
        <fullName evidence="4">Phosphoribosylformylglycinamidine cyclo-ligase</fullName>
        <ecNumber evidence="3">6.3.3.1</ecNumber>
    </recommendedName>
    <alternativeName>
        <fullName evidence="9">AIR synthase</fullName>
    </alternativeName>
    <alternativeName>
        <fullName evidence="10">AIRS</fullName>
    </alternativeName>
    <alternativeName>
        <fullName evidence="8">Phosphoribosyl-aminoimidazole synthetase</fullName>
    </alternativeName>
</protein>
<dbReference type="InterPro" id="IPR010918">
    <property type="entry name" value="PurM-like_C_dom"/>
</dbReference>
<dbReference type="Gene3D" id="3.30.1330.10">
    <property type="entry name" value="PurM-like, N-terminal domain"/>
    <property type="match status" value="1"/>
</dbReference>
<dbReference type="NCBIfam" id="TIGR00878">
    <property type="entry name" value="purM"/>
    <property type="match status" value="1"/>
</dbReference>
<dbReference type="InterPro" id="IPR036676">
    <property type="entry name" value="PurM-like_C_sf"/>
</dbReference>
<dbReference type="GO" id="GO:0004641">
    <property type="term" value="F:phosphoribosylformylglycinamidine cyclo-ligase activity"/>
    <property type="evidence" value="ECO:0007669"/>
    <property type="project" value="UniProtKB-EC"/>
</dbReference>
<dbReference type="SUPFAM" id="SSF56042">
    <property type="entry name" value="PurM C-terminal domain-like"/>
    <property type="match status" value="1"/>
</dbReference>
<dbReference type="GO" id="GO:0046084">
    <property type="term" value="P:adenine biosynthetic process"/>
    <property type="evidence" value="ECO:0007669"/>
    <property type="project" value="TreeGrafter"/>
</dbReference>
<dbReference type="GO" id="GO:0005829">
    <property type="term" value="C:cytosol"/>
    <property type="evidence" value="ECO:0007669"/>
    <property type="project" value="TreeGrafter"/>
</dbReference>
<proteinExistence type="inferred from homology"/>
<organism evidence="14 15">
    <name type="scientific">Candidatus Amphirhobacter heronislandensis</name>
    <dbReference type="NCBI Taxonomy" id="1732024"/>
    <lineage>
        <taxon>Bacteria</taxon>
        <taxon>Pseudomonadati</taxon>
        <taxon>Pseudomonadota</taxon>
        <taxon>Gammaproteobacteria</taxon>
        <taxon>Candidatus Tethybacterales</taxon>
        <taxon>Candidatus Tethybacteraceae</taxon>
        <taxon>Candidatus Amphirhobacter</taxon>
    </lineage>
</organism>
<evidence type="ECO:0000256" key="11">
    <source>
        <dbReference type="ARBA" id="ARBA00049057"/>
    </source>
</evidence>
<comment type="catalytic activity">
    <reaction evidence="11">
        <text>2-formamido-N(1)-(5-O-phospho-beta-D-ribosyl)acetamidine + ATP = 5-amino-1-(5-phospho-beta-D-ribosyl)imidazole + ADP + phosphate + H(+)</text>
        <dbReference type="Rhea" id="RHEA:23032"/>
        <dbReference type="ChEBI" id="CHEBI:15378"/>
        <dbReference type="ChEBI" id="CHEBI:30616"/>
        <dbReference type="ChEBI" id="CHEBI:43474"/>
        <dbReference type="ChEBI" id="CHEBI:137981"/>
        <dbReference type="ChEBI" id="CHEBI:147287"/>
        <dbReference type="ChEBI" id="CHEBI:456216"/>
        <dbReference type="EC" id="6.3.3.1"/>
    </reaction>
</comment>
<dbReference type="GO" id="GO:0006189">
    <property type="term" value="P:'de novo' IMP biosynthetic process"/>
    <property type="evidence" value="ECO:0007669"/>
    <property type="project" value="InterPro"/>
</dbReference>
<comment type="caution">
    <text evidence="14">The sequence shown here is derived from an EMBL/GenBank/DDBJ whole genome shotgun (WGS) entry which is preliminary data.</text>
</comment>
<dbReference type="PANTHER" id="PTHR10520">
    <property type="entry name" value="TRIFUNCTIONAL PURINE BIOSYNTHETIC PROTEIN ADENOSINE-3-RELATED"/>
    <property type="match status" value="1"/>
</dbReference>
<evidence type="ECO:0000256" key="7">
    <source>
        <dbReference type="ARBA" id="ARBA00022840"/>
    </source>
</evidence>
<comment type="pathway">
    <text evidence="1">Purine metabolism; IMP biosynthesis via de novo pathway; 5-amino-1-(5-phospho-D-ribosyl)imidazole from N(2)-formyl-N(1)-(5-phospho-D-ribosyl)glycinamide: step 2/2.</text>
</comment>